<reference evidence="1 2" key="1">
    <citation type="submission" date="2018-07" db="EMBL/GenBank/DDBJ databases">
        <title>Dyella solisilvae sp. nov., isolated from the pine and broad-leaved mixed forest soil.</title>
        <authorList>
            <person name="Gao Z."/>
            <person name="Qiu L."/>
        </authorList>
    </citation>
    <scope>NUCLEOTIDE SEQUENCE [LARGE SCALE GENOMIC DNA]</scope>
    <source>
        <strain evidence="1 2">DHG54</strain>
    </source>
</reference>
<comment type="caution">
    <text evidence="1">The sequence shown here is derived from an EMBL/GenBank/DDBJ whole genome shotgun (WGS) entry which is preliminary data.</text>
</comment>
<gene>
    <name evidence="1" type="ORF">DVT68_14430</name>
</gene>
<dbReference type="RefSeq" id="WP_114825782.1">
    <property type="nucleotide sequence ID" value="NZ_QQSY01000003.1"/>
</dbReference>
<dbReference type="Proteomes" id="UP000254711">
    <property type="component" value="Unassembled WGS sequence"/>
</dbReference>
<protein>
    <submittedName>
        <fullName evidence="1">Uncharacterized protein</fullName>
    </submittedName>
</protein>
<dbReference type="EMBL" id="QQSY01000003">
    <property type="protein sequence ID" value="RDI98266.1"/>
    <property type="molecule type" value="Genomic_DNA"/>
</dbReference>
<sequence length="146" mass="15797">MGFFGDIGSGLARAQAAAVIELLLARQVEYGVLEGQPRELAEHLVSQVWAQRPTLFEGKPGPRPHKLAVAAIALAAGIRHEAYRANAALQDAYTLALGHVLEQVASRAADLNLHDIDQRLLDLAAATFFSYPGSLPHEPHLDWFGL</sequence>
<dbReference type="AlphaFoldDB" id="A0A370K6J1"/>
<proteinExistence type="predicted"/>
<accession>A0A370K6J1</accession>
<organism evidence="1 2">
    <name type="scientific">Dyella solisilvae</name>
    <dbReference type="NCBI Taxonomy" id="1920168"/>
    <lineage>
        <taxon>Bacteria</taxon>
        <taxon>Pseudomonadati</taxon>
        <taxon>Pseudomonadota</taxon>
        <taxon>Gammaproteobacteria</taxon>
        <taxon>Lysobacterales</taxon>
        <taxon>Rhodanobacteraceae</taxon>
        <taxon>Dyella</taxon>
    </lineage>
</organism>
<keyword evidence="2" id="KW-1185">Reference proteome</keyword>
<dbReference type="OrthoDB" id="7063656at2"/>
<name>A0A370K6J1_9GAMM</name>
<evidence type="ECO:0000313" key="2">
    <source>
        <dbReference type="Proteomes" id="UP000254711"/>
    </source>
</evidence>
<evidence type="ECO:0000313" key="1">
    <source>
        <dbReference type="EMBL" id="RDI98266.1"/>
    </source>
</evidence>